<dbReference type="PANTHER" id="PTHR22993">
    <property type="entry name" value="FORMAMIDOPYRIMIDINE-DNA GLYCOSYLASE"/>
    <property type="match status" value="1"/>
</dbReference>
<keyword evidence="13 15" id="KW-0326">Glycosidase</keyword>
<evidence type="ECO:0000256" key="10">
    <source>
        <dbReference type="ARBA" id="ARBA00023204"/>
    </source>
</evidence>
<feature type="binding site" evidence="15">
    <location>
        <position position="91"/>
    </location>
    <ligand>
        <name>DNA</name>
        <dbReference type="ChEBI" id="CHEBI:16991"/>
    </ligand>
</feature>
<dbReference type="GO" id="GO:0140078">
    <property type="term" value="F:class I DNA-(apurinic or apyrimidinic site) endonuclease activity"/>
    <property type="evidence" value="ECO:0007669"/>
    <property type="project" value="UniProtKB-EC"/>
</dbReference>
<accession>A0A317UB09</accession>
<evidence type="ECO:0000256" key="6">
    <source>
        <dbReference type="ARBA" id="ARBA00022771"/>
    </source>
</evidence>
<feature type="active site" description="Proton donor" evidence="15">
    <location>
        <position position="3"/>
    </location>
</feature>
<sequence>MPELPEVETTKEGIKSHLEGQTITGITVRNPKLRIPVPENLDQLCAGKKIVTVSRRAKYILIHLSKGYLLIHLGMSGHLRIVPAKSEPEKHDHILLMLTNGLMLRFCDPRRFGLFLYIDENPYQHQLLAHLGPEPLSDEFNSHYLLQRAKNKNKPIKSLIMDNEIVVGVGNIYATESLFLANIHPTTPAKMLSESMCHALATQIKEVLKQAILCGGTTLRDFYAFDGKPGYFSMSLKVYGRKNQPCLLCQHPIESLIIAGRNSFFCPKCQN</sequence>
<keyword evidence="10 15" id="KW-0234">DNA repair</keyword>
<evidence type="ECO:0000256" key="4">
    <source>
        <dbReference type="ARBA" id="ARBA00022723"/>
    </source>
</evidence>
<dbReference type="GO" id="GO:0003684">
    <property type="term" value="F:damaged DNA binding"/>
    <property type="evidence" value="ECO:0007669"/>
    <property type="project" value="InterPro"/>
</dbReference>
<dbReference type="GO" id="GO:0034039">
    <property type="term" value="F:8-oxo-7,8-dihydroguanine DNA N-glycosylase activity"/>
    <property type="evidence" value="ECO:0007669"/>
    <property type="project" value="TreeGrafter"/>
</dbReference>
<evidence type="ECO:0000313" key="18">
    <source>
        <dbReference type="EMBL" id="PWY57550.1"/>
    </source>
</evidence>
<dbReference type="NCBIfam" id="NF002211">
    <property type="entry name" value="PRK01103.1"/>
    <property type="match status" value="1"/>
</dbReference>
<dbReference type="Proteomes" id="UP000287374">
    <property type="component" value="Unassembled WGS sequence"/>
</dbReference>
<dbReference type="OrthoDB" id="9800855at2"/>
<keyword evidence="9 15" id="KW-0238">DNA-binding</keyword>
<dbReference type="InterPro" id="IPR020629">
    <property type="entry name" value="FPG_Glyclase"/>
</dbReference>
<evidence type="ECO:0000256" key="8">
    <source>
        <dbReference type="ARBA" id="ARBA00022833"/>
    </source>
</evidence>
<dbReference type="EC" id="4.2.99.18" evidence="15"/>
<comment type="function">
    <text evidence="15">Involved in base excision repair of DNA damaged by oxidation or by mutagenic agents. Acts as DNA glycosylase that recognizes and removes damaged bases. Has a preference for oxidized purines, such as 7,8-dihydro-8-oxoguanine (8-oxoG). Has AP (apurinic/apyrimidinic) lyase activity and introduces nicks in the DNA strand. Cleaves the DNA backbone by beta-delta elimination to generate a single-strand break at the site of the removed base with both 3'- and 5'-phosphates.</text>
</comment>
<keyword evidence="4 15" id="KW-0479">Metal-binding</keyword>
<feature type="domain" description="Formamidopyrimidine-DNA glycosylase catalytic" evidence="17">
    <location>
        <begin position="2"/>
        <end position="113"/>
    </location>
</feature>
<keyword evidence="21" id="KW-1185">Reference proteome</keyword>
<dbReference type="SUPFAM" id="SSF57716">
    <property type="entry name" value="Glucocorticoid receptor-like (DNA-binding domain)"/>
    <property type="match status" value="1"/>
</dbReference>
<dbReference type="AlphaFoldDB" id="A0A317UB09"/>
<comment type="caution">
    <text evidence="18">The sequence shown here is derived from an EMBL/GenBank/DDBJ whole genome shotgun (WGS) entry which is preliminary data.</text>
</comment>
<comment type="similarity">
    <text evidence="2 15">Belongs to the FPG family.</text>
</comment>
<dbReference type="HAMAP" id="MF_00103">
    <property type="entry name" value="Fapy_DNA_glycosyl"/>
    <property type="match status" value="1"/>
</dbReference>
<dbReference type="GO" id="GO:0006284">
    <property type="term" value="P:base-excision repair"/>
    <property type="evidence" value="ECO:0007669"/>
    <property type="project" value="InterPro"/>
</dbReference>
<evidence type="ECO:0000256" key="12">
    <source>
        <dbReference type="ARBA" id="ARBA00023268"/>
    </source>
</evidence>
<dbReference type="InterPro" id="IPR035937">
    <property type="entry name" value="FPG_N"/>
</dbReference>
<dbReference type="Pfam" id="PF01149">
    <property type="entry name" value="Fapy_DNA_glyco"/>
    <property type="match status" value="1"/>
</dbReference>
<feature type="binding site" evidence="15">
    <location>
        <position position="152"/>
    </location>
    <ligand>
        <name>DNA</name>
        <dbReference type="ChEBI" id="CHEBI:16991"/>
    </ligand>
</feature>
<dbReference type="Pfam" id="PF06831">
    <property type="entry name" value="H2TH"/>
    <property type="match status" value="1"/>
</dbReference>
<dbReference type="SUPFAM" id="SSF46946">
    <property type="entry name" value="S13-like H2TH domain"/>
    <property type="match status" value="1"/>
</dbReference>
<comment type="catalytic activity">
    <reaction evidence="14 15">
        <text>2'-deoxyribonucleotide-(2'-deoxyribose 5'-phosphate)-2'-deoxyribonucleotide-DNA = a 3'-end 2'-deoxyribonucleotide-(2,3-dehydro-2,3-deoxyribose 5'-phosphate)-DNA + a 5'-end 5'-phospho-2'-deoxyribonucleoside-DNA + H(+)</text>
        <dbReference type="Rhea" id="RHEA:66592"/>
        <dbReference type="Rhea" id="RHEA-COMP:13180"/>
        <dbReference type="Rhea" id="RHEA-COMP:16897"/>
        <dbReference type="Rhea" id="RHEA-COMP:17067"/>
        <dbReference type="ChEBI" id="CHEBI:15378"/>
        <dbReference type="ChEBI" id="CHEBI:136412"/>
        <dbReference type="ChEBI" id="CHEBI:157695"/>
        <dbReference type="ChEBI" id="CHEBI:167181"/>
        <dbReference type="EC" id="4.2.99.18"/>
    </reaction>
</comment>
<reference evidence="18 20" key="1">
    <citation type="submission" date="2018-05" db="EMBL/GenBank/DDBJ databases">
        <title>Legionella qingyii sp.nov., whole genome shotgun sequence.</title>
        <authorList>
            <person name="Wu H."/>
            <person name="Zhu Q."/>
            <person name="Hu C."/>
        </authorList>
    </citation>
    <scope>NUCLEOTIDE SEQUENCE [LARGE SCALE GENOMIC DNA]</scope>
    <source>
        <strain evidence="18 20">HEB18</strain>
    </source>
</reference>
<dbReference type="PANTHER" id="PTHR22993:SF9">
    <property type="entry name" value="FORMAMIDOPYRIMIDINE-DNA GLYCOSYLASE"/>
    <property type="match status" value="1"/>
</dbReference>
<keyword evidence="11 15" id="KW-0456">Lyase</keyword>
<dbReference type="NCBIfam" id="TIGR00577">
    <property type="entry name" value="fpg"/>
    <property type="match status" value="1"/>
</dbReference>
<dbReference type="GO" id="GO:0008270">
    <property type="term" value="F:zinc ion binding"/>
    <property type="evidence" value="ECO:0007669"/>
    <property type="project" value="UniProtKB-UniRule"/>
</dbReference>
<keyword evidence="5 15" id="KW-0227">DNA damage</keyword>
<evidence type="ECO:0000256" key="2">
    <source>
        <dbReference type="ARBA" id="ARBA00009409"/>
    </source>
</evidence>
<evidence type="ECO:0000256" key="5">
    <source>
        <dbReference type="ARBA" id="ARBA00022763"/>
    </source>
</evidence>
<protein>
    <recommendedName>
        <fullName evidence="15">Formamidopyrimidine-DNA glycosylase</fullName>
        <shortName evidence="15">Fapy-DNA glycosylase</shortName>
        <ecNumber evidence="15">3.2.2.23</ecNumber>
    </recommendedName>
    <alternativeName>
        <fullName evidence="15">DNA-(apurinic or apyrimidinic site) lyase MutM</fullName>
        <shortName evidence="15">AP lyase MutM</shortName>
        <ecNumber evidence="15">4.2.99.18</ecNumber>
    </alternativeName>
</protein>
<dbReference type="RefSeq" id="WP_110141004.1">
    <property type="nucleotide sequence ID" value="NZ_QHJG01000001.1"/>
</dbReference>
<feature type="active site" description="Schiff-base intermediate with DNA" evidence="15">
    <location>
        <position position="2"/>
    </location>
</feature>
<dbReference type="Proteomes" id="UP000247152">
    <property type="component" value="Unassembled WGS sequence"/>
</dbReference>
<reference evidence="19 21" key="2">
    <citation type="submission" date="2018-12" db="EMBL/GenBank/DDBJ databases">
        <title>Legionella sp,whole genome shotgun sequence.</title>
        <authorList>
            <person name="Wu H."/>
        </authorList>
    </citation>
    <scope>NUCLEOTIDE SEQUENCE [LARGE SCALE GENOMIC DNA]</scope>
    <source>
        <strain evidence="21">km489</strain>
        <strain evidence="19">Km489</strain>
    </source>
</reference>
<dbReference type="InterPro" id="IPR010979">
    <property type="entry name" value="Ribosomal_uS13-like_H2TH"/>
</dbReference>
<keyword evidence="12 15" id="KW-0511">Multifunctional enzyme</keyword>
<proteinExistence type="inferred from homology"/>
<keyword evidence="7 15" id="KW-0378">Hydrolase</keyword>
<name>A0A317UB09_9GAMM</name>
<dbReference type="InterPro" id="IPR015886">
    <property type="entry name" value="H2TH_FPG"/>
</dbReference>
<dbReference type="InterPro" id="IPR010663">
    <property type="entry name" value="Znf_FPG/IleRS"/>
</dbReference>
<dbReference type="PROSITE" id="PS51068">
    <property type="entry name" value="FPG_CAT"/>
    <property type="match status" value="1"/>
</dbReference>
<evidence type="ECO:0000259" key="16">
    <source>
        <dbReference type="PROSITE" id="PS51066"/>
    </source>
</evidence>
<evidence type="ECO:0000256" key="1">
    <source>
        <dbReference type="ARBA" id="ARBA00001668"/>
    </source>
</evidence>
<organism evidence="18 20">
    <name type="scientific">Legionella qingyii</name>
    <dbReference type="NCBI Taxonomy" id="2184757"/>
    <lineage>
        <taxon>Bacteria</taxon>
        <taxon>Pseudomonadati</taxon>
        <taxon>Pseudomonadota</taxon>
        <taxon>Gammaproteobacteria</taxon>
        <taxon>Legionellales</taxon>
        <taxon>Legionellaceae</taxon>
        <taxon>Legionella</taxon>
    </lineage>
</organism>
<evidence type="ECO:0000313" key="20">
    <source>
        <dbReference type="Proteomes" id="UP000247152"/>
    </source>
</evidence>
<dbReference type="Gene3D" id="1.10.8.50">
    <property type="match status" value="1"/>
</dbReference>
<evidence type="ECO:0000313" key="21">
    <source>
        <dbReference type="Proteomes" id="UP000287374"/>
    </source>
</evidence>
<dbReference type="SMART" id="SM00898">
    <property type="entry name" value="Fapy_DNA_glyco"/>
    <property type="match status" value="1"/>
</dbReference>
<evidence type="ECO:0000256" key="14">
    <source>
        <dbReference type="ARBA" id="ARBA00044632"/>
    </source>
</evidence>
<evidence type="ECO:0000256" key="3">
    <source>
        <dbReference type="ARBA" id="ARBA00011245"/>
    </source>
</evidence>
<feature type="binding site" evidence="15">
    <location>
        <position position="110"/>
    </location>
    <ligand>
        <name>DNA</name>
        <dbReference type="ChEBI" id="CHEBI:16991"/>
    </ligand>
</feature>
<dbReference type="FunFam" id="1.10.8.50:FF:000003">
    <property type="entry name" value="Formamidopyrimidine-DNA glycosylase"/>
    <property type="match status" value="1"/>
</dbReference>
<comment type="cofactor">
    <cofactor evidence="15">
        <name>Zn(2+)</name>
        <dbReference type="ChEBI" id="CHEBI:29105"/>
    </cofactor>
    <text evidence="15">Binds 1 zinc ion per subunit.</text>
</comment>
<feature type="active site" description="Proton donor; for beta-elimination activity" evidence="15">
    <location>
        <position position="58"/>
    </location>
</feature>
<dbReference type="SMART" id="SM01232">
    <property type="entry name" value="H2TH"/>
    <property type="match status" value="1"/>
</dbReference>
<dbReference type="FunFam" id="3.20.190.10:FF:000001">
    <property type="entry name" value="Formamidopyrimidine-DNA glycosylase"/>
    <property type="match status" value="1"/>
</dbReference>
<feature type="active site" description="Proton donor; for delta-elimination activity" evidence="15">
    <location>
        <position position="261"/>
    </location>
</feature>
<evidence type="ECO:0000256" key="9">
    <source>
        <dbReference type="ARBA" id="ARBA00023125"/>
    </source>
</evidence>
<dbReference type="InterPro" id="IPR000214">
    <property type="entry name" value="Znf_DNA_glyclase/AP_lyase"/>
</dbReference>
<evidence type="ECO:0000256" key="15">
    <source>
        <dbReference type="HAMAP-Rule" id="MF_00103"/>
    </source>
</evidence>
<evidence type="ECO:0000256" key="11">
    <source>
        <dbReference type="ARBA" id="ARBA00023239"/>
    </source>
</evidence>
<dbReference type="Gene3D" id="3.20.190.10">
    <property type="entry name" value="MutM-like, N-terminal"/>
    <property type="match status" value="1"/>
</dbReference>
<dbReference type="CDD" id="cd08966">
    <property type="entry name" value="EcFpg-like_N"/>
    <property type="match status" value="1"/>
</dbReference>
<dbReference type="EMBL" id="QHJG01000001">
    <property type="protein sequence ID" value="PWY57550.1"/>
    <property type="molecule type" value="Genomic_DNA"/>
</dbReference>
<evidence type="ECO:0000256" key="7">
    <source>
        <dbReference type="ARBA" id="ARBA00022801"/>
    </source>
</evidence>
<dbReference type="Pfam" id="PF06827">
    <property type="entry name" value="zf-FPG_IleRS"/>
    <property type="match status" value="1"/>
</dbReference>
<dbReference type="InterPro" id="IPR012319">
    <property type="entry name" value="FPG_cat"/>
</dbReference>
<evidence type="ECO:0000313" key="19">
    <source>
        <dbReference type="EMBL" id="RUR25983.1"/>
    </source>
</evidence>
<dbReference type="PROSITE" id="PS51066">
    <property type="entry name" value="ZF_FPG_2"/>
    <property type="match status" value="1"/>
</dbReference>
<dbReference type="EMBL" id="RZGX01000002">
    <property type="protein sequence ID" value="RUR25983.1"/>
    <property type="molecule type" value="Genomic_DNA"/>
</dbReference>
<dbReference type="SUPFAM" id="SSF81624">
    <property type="entry name" value="N-terminal domain of MutM-like DNA repair proteins"/>
    <property type="match status" value="1"/>
</dbReference>
<evidence type="ECO:0000256" key="13">
    <source>
        <dbReference type="ARBA" id="ARBA00023295"/>
    </source>
</evidence>
<comment type="catalytic activity">
    <reaction evidence="1 15">
        <text>Hydrolysis of DNA containing ring-opened 7-methylguanine residues, releasing 2,6-diamino-4-hydroxy-5-(N-methyl)formamidopyrimidine.</text>
        <dbReference type="EC" id="3.2.2.23"/>
    </reaction>
</comment>
<dbReference type="EC" id="3.2.2.23" evidence="15"/>
<keyword evidence="6 15" id="KW-0863">Zinc-finger</keyword>
<evidence type="ECO:0000259" key="17">
    <source>
        <dbReference type="PROSITE" id="PS51068"/>
    </source>
</evidence>
<keyword evidence="8 15" id="KW-0862">Zinc</keyword>
<feature type="domain" description="FPG-type" evidence="16">
    <location>
        <begin position="237"/>
        <end position="271"/>
    </location>
</feature>
<gene>
    <name evidence="15" type="primary">mutM</name>
    <name evidence="15" type="synonym">fpg</name>
    <name evidence="18" type="ORF">DGG96_00160</name>
    <name evidence="19" type="ORF">ELY20_02230</name>
</gene>
<comment type="subunit">
    <text evidence="3 15">Monomer.</text>
</comment>